<evidence type="ECO:0000313" key="4">
    <source>
        <dbReference type="Proteomes" id="UP000265020"/>
    </source>
</evidence>
<dbReference type="PANTHER" id="PTHR46791:SF11">
    <property type="entry name" value="INTEGRASE CATALYTIC DOMAIN-CONTAINING PROTEIN"/>
    <property type="match status" value="1"/>
</dbReference>
<feature type="domain" description="Integrase core" evidence="2">
    <location>
        <begin position="244"/>
        <end position="352"/>
    </location>
</feature>
<evidence type="ECO:0000256" key="1">
    <source>
        <dbReference type="SAM" id="Phobius"/>
    </source>
</evidence>
<dbReference type="Ensembl" id="ENSCVAT00000006238.1">
    <property type="protein sequence ID" value="ENSCVAP00000023633.1"/>
    <property type="gene ID" value="ENSCVAG00000007134.1"/>
</dbReference>
<organism evidence="3 4">
    <name type="scientific">Cyprinodon variegatus</name>
    <name type="common">Sheepshead minnow</name>
    <dbReference type="NCBI Taxonomy" id="28743"/>
    <lineage>
        <taxon>Eukaryota</taxon>
        <taxon>Metazoa</taxon>
        <taxon>Chordata</taxon>
        <taxon>Craniata</taxon>
        <taxon>Vertebrata</taxon>
        <taxon>Euteleostomi</taxon>
        <taxon>Actinopterygii</taxon>
        <taxon>Neopterygii</taxon>
        <taxon>Teleostei</taxon>
        <taxon>Neoteleostei</taxon>
        <taxon>Acanthomorphata</taxon>
        <taxon>Ovalentaria</taxon>
        <taxon>Atherinomorphae</taxon>
        <taxon>Cyprinodontiformes</taxon>
        <taxon>Cyprinodontidae</taxon>
        <taxon>Cyprinodon</taxon>
    </lineage>
</organism>
<feature type="domain" description="Integrase core" evidence="2">
    <location>
        <begin position="201"/>
        <end position="240"/>
    </location>
</feature>
<dbReference type="AlphaFoldDB" id="A0A3Q2DUV3"/>
<dbReference type="GeneTree" id="ENSGT00940000164996"/>
<evidence type="ECO:0000259" key="2">
    <source>
        <dbReference type="Pfam" id="PF24764"/>
    </source>
</evidence>
<feature type="transmembrane region" description="Helical" evidence="1">
    <location>
        <begin position="401"/>
        <end position="422"/>
    </location>
</feature>
<dbReference type="InterPro" id="IPR058913">
    <property type="entry name" value="Integrase_dom_put"/>
</dbReference>
<dbReference type="Proteomes" id="UP000265020">
    <property type="component" value="Unassembled WGS sequence"/>
</dbReference>
<keyword evidence="1" id="KW-0472">Membrane</keyword>
<reference evidence="3" key="2">
    <citation type="submission" date="2025-09" db="UniProtKB">
        <authorList>
            <consortium name="Ensembl"/>
        </authorList>
    </citation>
    <scope>IDENTIFICATION</scope>
</reference>
<protein>
    <recommendedName>
        <fullName evidence="2">Integrase core domain-containing protein</fullName>
    </recommendedName>
</protein>
<dbReference type="STRING" id="28743.ENSCVAP00000023633"/>
<name>A0A3Q2DUV3_CYPVA</name>
<reference evidence="3" key="1">
    <citation type="submission" date="2025-08" db="UniProtKB">
        <authorList>
            <consortium name="Ensembl"/>
        </authorList>
    </citation>
    <scope>IDENTIFICATION</scope>
</reference>
<keyword evidence="1" id="KW-0812">Transmembrane</keyword>
<proteinExistence type="predicted"/>
<accession>A0A3Q2DUV3</accession>
<keyword evidence="1" id="KW-1133">Transmembrane helix</keyword>
<dbReference type="Pfam" id="PF24764">
    <property type="entry name" value="rva_4"/>
    <property type="match status" value="2"/>
</dbReference>
<evidence type="ECO:0000313" key="3">
    <source>
        <dbReference type="Ensembl" id="ENSCVAP00000023633.1"/>
    </source>
</evidence>
<dbReference type="PANTHER" id="PTHR46791">
    <property type="entry name" value="EXPRESSED PROTEIN"/>
    <property type="match status" value="1"/>
</dbReference>
<sequence>MGSLHLPISKFAQVIQRPPLDMNCPQFVVNHDILLFRSPMNHFQMPFDVVHGPAVLAALVNGEHAEDFIPSHLPLSQEELEQPKYMVPSQQLQTSQKISFLVSEVPPILCISLKTVNWCLHENGIPIKQCYSTLTDEGLDSLFWSIKAIIPNIWFGVTKGILQFMGHHVQWNRVSTSLHRFNSGGVVKRMAGLGCVARRTYSVPGSLHLLHIDTNHKIIRYCLVIFGGLDGHSRKVCVFLITDMQGDHEVENVGITRCMFAVRGCGNGSFLSGKSVRNNRVERLWRDIWMCVSSVYGKTLHSLEEEKLLDPCDAIQMFSVLDLYNLGWDYHNLRKKQNLSQQQLWTAGLLQEPLPAPQQAEVENGKQWQLLGRYALHGYMAYNVYLHNLHIKITQVTIKPYISDLIVVLVIFISLYIIIFPLKFFGIYSTITYDLFLGHTRCG</sequence>
<keyword evidence="4" id="KW-1185">Reference proteome</keyword>